<dbReference type="PANTHER" id="PTHR42801">
    <property type="entry name" value="THIOREDOXIN-DEPENDENT PEROXIDE REDUCTASE"/>
    <property type="match status" value="1"/>
</dbReference>
<keyword evidence="4" id="KW-0575">Peroxidase</keyword>
<accession>A0ABT2C8T0</accession>
<name>A0ABT2C8T0_9BURK</name>
<evidence type="ECO:0000256" key="11">
    <source>
        <dbReference type="ARBA" id="ARBA00042639"/>
    </source>
</evidence>
<dbReference type="RefSeq" id="WP_259452763.1">
    <property type="nucleotide sequence ID" value="NZ_JANUHC010000018.1"/>
</dbReference>
<evidence type="ECO:0000313" key="14">
    <source>
        <dbReference type="EMBL" id="MCS0633817.1"/>
    </source>
</evidence>
<comment type="catalytic activity">
    <reaction evidence="12">
        <text>a hydroperoxide + [thioredoxin]-dithiol = an alcohol + [thioredoxin]-disulfide + H2O</text>
        <dbReference type="Rhea" id="RHEA:62620"/>
        <dbReference type="Rhea" id="RHEA-COMP:10698"/>
        <dbReference type="Rhea" id="RHEA-COMP:10700"/>
        <dbReference type="ChEBI" id="CHEBI:15377"/>
        <dbReference type="ChEBI" id="CHEBI:29950"/>
        <dbReference type="ChEBI" id="CHEBI:30879"/>
        <dbReference type="ChEBI" id="CHEBI:35924"/>
        <dbReference type="ChEBI" id="CHEBI:50058"/>
        <dbReference type="EC" id="1.11.1.24"/>
    </reaction>
</comment>
<sequence length="165" mass="18551">MAESPTAAPATADGATAPLANFNAPMTGDQTFQLNGRPARYTVLYFYPKDNTPGCTTEAMNFRDHYDEFRALNTDIYGISRDSLRSHENFKSKLGLPFDLISDPDEAVCTQFDVMKMKNMYGKKVRGVERSTFVIDADGKLVKEWRGVKVNDHVQEVLEFLKSQP</sequence>
<dbReference type="PIRSF" id="PIRSF000239">
    <property type="entry name" value="AHPC"/>
    <property type="match status" value="1"/>
</dbReference>
<organism evidence="14 15">
    <name type="scientific">Telluria mixta</name>
    <dbReference type="NCBI Taxonomy" id="34071"/>
    <lineage>
        <taxon>Bacteria</taxon>
        <taxon>Pseudomonadati</taxon>
        <taxon>Pseudomonadota</taxon>
        <taxon>Betaproteobacteria</taxon>
        <taxon>Burkholderiales</taxon>
        <taxon>Oxalobacteraceae</taxon>
        <taxon>Telluria group</taxon>
        <taxon>Telluria</taxon>
    </lineage>
</organism>
<dbReference type="InterPro" id="IPR036249">
    <property type="entry name" value="Thioredoxin-like_sf"/>
</dbReference>
<dbReference type="EMBL" id="JANUHC010000018">
    <property type="protein sequence ID" value="MCS0633817.1"/>
    <property type="molecule type" value="Genomic_DNA"/>
</dbReference>
<dbReference type="InterPro" id="IPR050924">
    <property type="entry name" value="Peroxiredoxin_BCP/PrxQ"/>
</dbReference>
<proteinExistence type="inferred from homology"/>
<evidence type="ECO:0000256" key="8">
    <source>
        <dbReference type="ARBA" id="ARBA00023284"/>
    </source>
</evidence>
<evidence type="ECO:0000256" key="1">
    <source>
        <dbReference type="ARBA" id="ARBA00003330"/>
    </source>
</evidence>
<protein>
    <recommendedName>
        <fullName evidence="3">thioredoxin-dependent peroxiredoxin</fullName>
        <ecNumber evidence="3">1.11.1.24</ecNumber>
    </recommendedName>
    <alternativeName>
        <fullName evidence="9">Thioredoxin peroxidase</fullName>
    </alternativeName>
    <alternativeName>
        <fullName evidence="11">Thioredoxin-dependent peroxiredoxin Bcp</fullName>
    </alternativeName>
</protein>
<dbReference type="Pfam" id="PF00578">
    <property type="entry name" value="AhpC-TSA"/>
    <property type="match status" value="1"/>
</dbReference>
<dbReference type="InterPro" id="IPR000866">
    <property type="entry name" value="AhpC/TSA"/>
</dbReference>
<evidence type="ECO:0000259" key="13">
    <source>
        <dbReference type="PROSITE" id="PS51352"/>
    </source>
</evidence>
<evidence type="ECO:0000256" key="3">
    <source>
        <dbReference type="ARBA" id="ARBA00013017"/>
    </source>
</evidence>
<evidence type="ECO:0000256" key="5">
    <source>
        <dbReference type="ARBA" id="ARBA00022862"/>
    </source>
</evidence>
<evidence type="ECO:0000256" key="4">
    <source>
        <dbReference type="ARBA" id="ARBA00022559"/>
    </source>
</evidence>
<evidence type="ECO:0000256" key="2">
    <source>
        <dbReference type="ARBA" id="ARBA00011245"/>
    </source>
</evidence>
<comment type="similarity">
    <text evidence="10">Belongs to the peroxiredoxin family. BCP/PrxQ subfamily.</text>
</comment>
<dbReference type="Gene3D" id="3.40.30.10">
    <property type="entry name" value="Glutaredoxin"/>
    <property type="match status" value="1"/>
</dbReference>
<keyword evidence="7" id="KW-1015">Disulfide bond</keyword>
<evidence type="ECO:0000256" key="6">
    <source>
        <dbReference type="ARBA" id="ARBA00023002"/>
    </source>
</evidence>
<dbReference type="InterPro" id="IPR024706">
    <property type="entry name" value="Peroxiredoxin_AhpC-typ"/>
</dbReference>
<evidence type="ECO:0000256" key="12">
    <source>
        <dbReference type="ARBA" id="ARBA00049091"/>
    </source>
</evidence>
<keyword evidence="15" id="KW-1185">Reference proteome</keyword>
<dbReference type="InterPro" id="IPR013766">
    <property type="entry name" value="Thioredoxin_domain"/>
</dbReference>
<comment type="function">
    <text evidence="1">Thiol-specific peroxidase that catalyzes the reduction of hydrogen peroxide and organic hydroperoxides to water and alcohols, respectively. Plays a role in cell protection against oxidative stress by detoxifying peroxides and as sensor of hydrogen peroxide-mediated signaling events.</text>
</comment>
<dbReference type="SUPFAM" id="SSF52833">
    <property type="entry name" value="Thioredoxin-like"/>
    <property type="match status" value="1"/>
</dbReference>
<comment type="subunit">
    <text evidence="2">Monomer.</text>
</comment>
<dbReference type="CDD" id="cd03017">
    <property type="entry name" value="PRX_BCP"/>
    <property type="match status" value="1"/>
</dbReference>
<dbReference type="EC" id="1.11.1.24" evidence="3"/>
<dbReference type="PROSITE" id="PS51352">
    <property type="entry name" value="THIOREDOXIN_2"/>
    <property type="match status" value="1"/>
</dbReference>
<evidence type="ECO:0000256" key="9">
    <source>
        <dbReference type="ARBA" id="ARBA00032824"/>
    </source>
</evidence>
<gene>
    <name evidence="14" type="ORF">NX786_31215</name>
</gene>
<reference evidence="14" key="1">
    <citation type="submission" date="2022-08" db="EMBL/GenBank/DDBJ databases">
        <title>Reclassification of Massilia species as members of the genera Telluria, Duganella, Pseudoduganella, Mokoshia gen. nov. and Zemynaea gen. nov. using orthogonal and non-orthogonal genome-based approaches.</title>
        <authorList>
            <person name="Bowman J.P."/>
        </authorList>
    </citation>
    <scope>NUCLEOTIDE SEQUENCE</scope>
    <source>
        <strain evidence="14">LMG 11547</strain>
    </source>
</reference>
<evidence type="ECO:0000256" key="10">
    <source>
        <dbReference type="ARBA" id="ARBA00038489"/>
    </source>
</evidence>
<keyword evidence="5" id="KW-0049">Antioxidant</keyword>
<evidence type="ECO:0000313" key="15">
    <source>
        <dbReference type="Proteomes" id="UP001165263"/>
    </source>
</evidence>
<feature type="domain" description="Thioredoxin" evidence="13">
    <location>
        <begin position="1"/>
        <end position="165"/>
    </location>
</feature>
<dbReference type="PANTHER" id="PTHR42801:SF4">
    <property type="entry name" value="AHPC_TSA FAMILY PROTEIN"/>
    <property type="match status" value="1"/>
</dbReference>
<evidence type="ECO:0000256" key="7">
    <source>
        <dbReference type="ARBA" id="ARBA00023157"/>
    </source>
</evidence>
<comment type="caution">
    <text evidence="14">The sequence shown here is derived from an EMBL/GenBank/DDBJ whole genome shotgun (WGS) entry which is preliminary data.</text>
</comment>
<keyword evidence="8" id="KW-0676">Redox-active center</keyword>
<keyword evidence="6" id="KW-0560">Oxidoreductase</keyword>
<dbReference type="Proteomes" id="UP001165263">
    <property type="component" value="Unassembled WGS sequence"/>
</dbReference>